<keyword evidence="2" id="KW-0645">Protease</keyword>
<evidence type="ECO:0000256" key="4">
    <source>
        <dbReference type="SAM" id="MobiDB-lite"/>
    </source>
</evidence>
<dbReference type="Gene3D" id="3.90.1720.30">
    <property type="entry name" value="PPPDE domains"/>
    <property type="match status" value="1"/>
</dbReference>
<dbReference type="Pfam" id="PF05903">
    <property type="entry name" value="Peptidase_C97"/>
    <property type="match status" value="1"/>
</dbReference>
<dbReference type="AlphaFoldDB" id="A0A8J5N7H5"/>
<dbReference type="EMBL" id="JAHLQT010007499">
    <property type="protein sequence ID" value="KAG7174625.1"/>
    <property type="molecule type" value="Genomic_DNA"/>
</dbReference>
<proteinExistence type="inferred from homology"/>
<gene>
    <name evidence="6" type="ORF">Hamer_G015758</name>
</gene>
<dbReference type="Proteomes" id="UP000747542">
    <property type="component" value="Unassembled WGS sequence"/>
</dbReference>
<evidence type="ECO:0000259" key="5">
    <source>
        <dbReference type="Pfam" id="PF05903"/>
    </source>
</evidence>
<keyword evidence="7" id="KW-1185">Reference proteome</keyword>
<comment type="caution">
    <text evidence="6">The sequence shown here is derived from an EMBL/GenBank/DDBJ whole genome shotgun (WGS) entry which is preliminary data.</text>
</comment>
<feature type="domain" description="PPPDE" evidence="5">
    <location>
        <begin position="47"/>
        <end position="156"/>
    </location>
</feature>
<comment type="similarity">
    <text evidence="1">Belongs to the DeSI family.</text>
</comment>
<dbReference type="GO" id="GO:0008233">
    <property type="term" value="F:peptidase activity"/>
    <property type="evidence" value="ECO:0007669"/>
    <property type="project" value="UniProtKB-KW"/>
</dbReference>
<sequence length="163" mass="18794">MSGQAAPHILRPSGKGQHDRCAATRYRPDAPLATDGTVWLYVFKLQVCMWHSGVGTRAGYWGYSASGQYASRDYSEDRCNGPLEYWYNLGYTNKTKREVNDIVSNLVRKCYPGYSKCWRFMMSHYSTGYWNCNYFTHHLAKALGVVKNYPSWLWNSPWPGFSC</sequence>
<name>A0A8J5N7H5_HOMAM</name>
<evidence type="ECO:0000313" key="6">
    <source>
        <dbReference type="EMBL" id="KAG7174625.1"/>
    </source>
</evidence>
<organism evidence="6 7">
    <name type="scientific">Homarus americanus</name>
    <name type="common">American lobster</name>
    <dbReference type="NCBI Taxonomy" id="6706"/>
    <lineage>
        <taxon>Eukaryota</taxon>
        <taxon>Metazoa</taxon>
        <taxon>Ecdysozoa</taxon>
        <taxon>Arthropoda</taxon>
        <taxon>Crustacea</taxon>
        <taxon>Multicrustacea</taxon>
        <taxon>Malacostraca</taxon>
        <taxon>Eumalacostraca</taxon>
        <taxon>Eucarida</taxon>
        <taxon>Decapoda</taxon>
        <taxon>Pleocyemata</taxon>
        <taxon>Astacidea</taxon>
        <taxon>Nephropoidea</taxon>
        <taxon>Nephropidae</taxon>
        <taxon>Homarus</taxon>
    </lineage>
</organism>
<evidence type="ECO:0000256" key="2">
    <source>
        <dbReference type="ARBA" id="ARBA00022670"/>
    </source>
</evidence>
<keyword evidence="3" id="KW-0378">Hydrolase</keyword>
<evidence type="ECO:0000313" key="7">
    <source>
        <dbReference type="Proteomes" id="UP000747542"/>
    </source>
</evidence>
<reference evidence="6" key="1">
    <citation type="journal article" date="2021" name="Sci. Adv.">
        <title>The American lobster genome reveals insights on longevity, neural, and immune adaptations.</title>
        <authorList>
            <person name="Polinski J.M."/>
            <person name="Zimin A.V."/>
            <person name="Clark K.F."/>
            <person name="Kohn A.B."/>
            <person name="Sadowski N."/>
            <person name="Timp W."/>
            <person name="Ptitsyn A."/>
            <person name="Khanna P."/>
            <person name="Romanova D.Y."/>
            <person name="Williams P."/>
            <person name="Greenwood S.J."/>
            <person name="Moroz L.L."/>
            <person name="Walt D.R."/>
            <person name="Bodnar A.G."/>
        </authorList>
    </citation>
    <scope>NUCLEOTIDE SEQUENCE</scope>
    <source>
        <strain evidence="6">GMGI-L3</strain>
    </source>
</reference>
<evidence type="ECO:0000256" key="3">
    <source>
        <dbReference type="ARBA" id="ARBA00022801"/>
    </source>
</evidence>
<dbReference type="GO" id="GO:0006508">
    <property type="term" value="P:proteolysis"/>
    <property type="evidence" value="ECO:0007669"/>
    <property type="project" value="UniProtKB-KW"/>
</dbReference>
<feature type="region of interest" description="Disordered" evidence="4">
    <location>
        <begin position="1"/>
        <end position="20"/>
    </location>
</feature>
<dbReference type="InterPro" id="IPR008580">
    <property type="entry name" value="PPPDE_dom"/>
</dbReference>
<accession>A0A8J5N7H5</accession>
<dbReference type="InterPro" id="IPR042266">
    <property type="entry name" value="PPPDE_sf"/>
</dbReference>
<protein>
    <submittedName>
        <fullName evidence="6">Putative PPPDE putative peptidase domain-containing protein</fullName>
    </submittedName>
</protein>
<evidence type="ECO:0000256" key="1">
    <source>
        <dbReference type="ARBA" id="ARBA00008140"/>
    </source>
</evidence>